<dbReference type="InterPro" id="IPR002136">
    <property type="entry name" value="Ribosomal_uL4"/>
</dbReference>
<comment type="similarity">
    <text evidence="1 5">Belongs to the universal ribosomal protein uL4 family.</text>
</comment>
<feature type="compositionally biased region" description="Basic residues" evidence="6">
    <location>
        <begin position="60"/>
        <end position="77"/>
    </location>
</feature>
<organism evidence="7 8">
    <name type="scientific">Candidatus Azambacteria bacterium RIFCSPLOWO2_01_FULL_37_9</name>
    <dbReference type="NCBI Taxonomy" id="1797297"/>
    <lineage>
        <taxon>Bacteria</taxon>
        <taxon>Candidatus Azamiibacteriota</taxon>
    </lineage>
</organism>
<evidence type="ECO:0000256" key="1">
    <source>
        <dbReference type="ARBA" id="ARBA00010528"/>
    </source>
</evidence>
<dbReference type="GO" id="GO:1990904">
    <property type="term" value="C:ribonucleoprotein complex"/>
    <property type="evidence" value="ECO:0007669"/>
    <property type="project" value="UniProtKB-KW"/>
</dbReference>
<dbReference type="GO" id="GO:0003735">
    <property type="term" value="F:structural constituent of ribosome"/>
    <property type="evidence" value="ECO:0007669"/>
    <property type="project" value="InterPro"/>
</dbReference>
<dbReference type="PANTHER" id="PTHR10746:SF6">
    <property type="entry name" value="LARGE RIBOSOMAL SUBUNIT PROTEIN UL4M"/>
    <property type="match status" value="1"/>
</dbReference>
<dbReference type="GO" id="GO:0006412">
    <property type="term" value="P:translation"/>
    <property type="evidence" value="ECO:0007669"/>
    <property type="project" value="UniProtKB-UniRule"/>
</dbReference>
<dbReference type="Gene3D" id="3.40.1370.10">
    <property type="match status" value="1"/>
</dbReference>
<evidence type="ECO:0000256" key="5">
    <source>
        <dbReference type="HAMAP-Rule" id="MF_01328"/>
    </source>
</evidence>
<dbReference type="InterPro" id="IPR013005">
    <property type="entry name" value="Ribosomal_uL4-like"/>
</dbReference>
<gene>
    <name evidence="5" type="primary">rplD</name>
    <name evidence="7" type="ORF">A2907_01330</name>
</gene>
<dbReference type="PANTHER" id="PTHR10746">
    <property type="entry name" value="50S RIBOSOMAL PROTEIN L4"/>
    <property type="match status" value="1"/>
</dbReference>
<dbReference type="NCBIfam" id="TIGR03953">
    <property type="entry name" value="rplD_bact"/>
    <property type="match status" value="1"/>
</dbReference>
<name>A0A1F5C6D2_9BACT</name>
<dbReference type="GO" id="GO:0005840">
    <property type="term" value="C:ribosome"/>
    <property type="evidence" value="ECO:0007669"/>
    <property type="project" value="UniProtKB-KW"/>
</dbReference>
<evidence type="ECO:0000256" key="3">
    <source>
        <dbReference type="ARBA" id="ARBA00023274"/>
    </source>
</evidence>
<accession>A0A1F5C6D2</accession>
<dbReference type="AlphaFoldDB" id="A0A1F5C6D2"/>
<comment type="caution">
    <text evidence="7">The sequence shown here is derived from an EMBL/GenBank/DDBJ whole genome shotgun (WGS) entry which is preliminary data.</text>
</comment>
<dbReference type="SUPFAM" id="SSF52166">
    <property type="entry name" value="Ribosomal protein L4"/>
    <property type="match status" value="1"/>
</dbReference>
<dbReference type="HAMAP" id="MF_01328_B">
    <property type="entry name" value="Ribosomal_uL4_B"/>
    <property type="match status" value="1"/>
</dbReference>
<evidence type="ECO:0000313" key="8">
    <source>
        <dbReference type="Proteomes" id="UP000177947"/>
    </source>
</evidence>
<dbReference type="Pfam" id="PF00573">
    <property type="entry name" value="Ribosomal_L4"/>
    <property type="match status" value="1"/>
</dbReference>
<comment type="function">
    <text evidence="5">Forms part of the polypeptide exit tunnel.</text>
</comment>
<evidence type="ECO:0000313" key="7">
    <source>
        <dbReference type="EMBL" id="OGD38427.1"/>
    </source>
</evidence>
<dbReference type="InterPro" id="IPR023574">
    <property type="entry name" value="Ribosomal_uL4_dom_sf"/>
</dbReference>
<keyword evidence="3 5" id="KW-0687">Ribonucleoprotein</keyword>
<keyword evidence="5" id="KW-0699">rRNA-binding</keyword>
<sequence length="211" mass="23844">MMEYPVYNLKGENVGAMELPQDIFGVKLNPDLLHQVVVSLQSSARHPIAHTKTRGEVRGGGKKPWKQKGTGRARHGSIRSPIWKGGGVTFGPRNERNFKKKINKKMKRKALLMAFSSKVKDNQLVIFEDLKMKEPKTKIMASVISKILNMPKPKVLFVLNPENRNAWLTSRNCGGSKLTSVNDLNVVDILNKKFIITSKEEIQLMKKNLIK</sequence>
<feature type="region of interest" description="Disordered" evidence="6">
    <location>
        <begin position="48"/>
        <end position="78"/>
    </location>
</feature>
<comment type="subunit">
    <text evidence="5">Part of the 50S ribosomal subunit.</text>
</comment>
<keyword evidence="5" id="KW-0694">RNA-binding</keyword>
<protein>
    <recommendedName>
        <fullName evidence="4 5">Large ribosomal subunit protein uL4</fullName>
    </recommendedName>
</protein>
<dbReference type="EMBL" id="MEYQ01000045">
    <property type="protein sequence ID" value="OGD38427.1"/>
    <property type="molecule type" value="Genomic_DNA"/>
</dbReference>
<proteinExistence type="inferred from homology"/>
<evidence type="ECO:0000256" key="2">
    <source>
        <dbReference type="ARBA" id="ARBA00022980"/>
    </source>
</evidence>
<reference evidence="7 8" key="1">
    <citation type="journal article" date="2016" name="Nat. Commun.">
        <title>Thousands of microbial genomes shed light on interconnected biogeochemical processes in an aquifer system.</title>
        <authorList>
            <person name="Anantharaman K."/>
            <person name="Brown C.T."/>
            <person name="Hug L.A."/>
            <person name="Sharon I."/>
            <person name="Castelle C.J."/>
            <person name="Probst A.J."/>
            <person name="Thomas B.C."/>
            <person name="Singh A."/>
            <person name="Wilkins M.J."/>
            <person name="Karaoz U."/>
            <person name="Brodie E.L."/>
            <person name="Williams K.H."/>
            <person name="Hubbard S.S."/>
            <person name="Banfield J.F."/>
        </authorList>
    </citation>
    <scope>NUCLEOTIDE SEQUENCE [LARGE SCALE GENOMIC DNA]</scope>
</reference>
<evidence type="ECO:0000256" key="6">
    <source>
        <dbReference type="SAM" id="MobiDB-lite"/>
    </source>
</evidence>
<dbReference type="Proteomes" id="UP000177947">
    <property type="component" value="Unassembled WGS sequence"/>
</dbReference>
<dbReference type="GO" id="GO:0019843">
    <property type="term" value="F:rRNA binding"/>
    <property type="evidence" value="ECO:0007669"/>
    <property type="project" value="UniProtKB-UniRule"/>
</dbReference>
<keyword evidence="2 5" id="KW-0689">Ribosomal protein</keyword>
<comment type="function">
    <text evidence="5">One of the primary rRNA binding proteins, this protein initially binds near the 5'-end of the 23S rRNA. It is important during the early stages of 50S assembly. It makes multiple contacts with different domains of the 23S rRNA in the assembled 50S subunit and ribosome.</text>
</comment>
<evidence type="ECO:0000256" key="4">
    <source>
        <dbReference type="ARBA" id="ARBA00035244"/>
    </source>
</evidence>